<evidence type="ECO:0000256" key="8">
    <source>
        <dbReference type="ARBA" id="ARBA00048679"/>
    </source>
</evidence>
<dbReference type="EMBL" id="OZ075114">
    <property type="protein sequence ID" value="CAL5055170.1"/>
    <property type="molecule type" value="Genomic_DNA"/>
</dbReference>
<dbReference type="FunFam" id="1.10.510.10:FF:000046">
    <property type="entry name" value="probable serine/threonine-protein kinase WNK9"/>
    <property type="match status" value="1"/>
</dbReference>
<dbReference type="GO" id="GO:0004674">
    <property type="term" value="F:protein serine/threonine kinase activity"/>
    <property type="evidence" value="ECO:0007669"/>
    <property type="project" value="UniProtKB-KW"/>
</dbReference>
<evidence type="ECO:0000256" key="6">
    <source>
        <dbReference type="ARBA" id="ARBA00022840"/>
    </source>
</evidence>
<evidence type="ECO:0000256" key="4">
    <source>
        <dbReference type="ARBA" id="ARBA00022741"/>
    </source>
</evidence>
<gene>
    <name evidence="10" type="ORF">URODEC1_LOCUS94256</name>
</gene>
<evidence type="ECO:0000256" key="2">
    <source>
        <dbReference type="ARBA" id="ARBA00022527"/>
    </source>
</evidence>
<dbReference type="FunFam" id="3.30.200.20:FF:000075">
    <property type="entry name" value="Probable serine/threonine-protein kinase WNK1"/>
    <property type="match status" value="1"/>
</dbReference>
<dbReference type="InterPro" id="IPR050588">
    <property type="entry name" value="WNK_Ser-Thr_kinase"/>
</dbReference>
<evidence type="ECO:0000256" key="5">
    <source>
        <dbReference type="ARBA" id="ARBA00022777"/>
    </source>
</evidence>
<evidence type="ECO:0000259" key="9">
    <source>
        <dbReference type="PROSITE" id="PS50011"/>
    </source>
</evidence>
<comment type="catalytic activity">
    <reaction evidence="7">
        <text>L-threonyl-[protein] + ATP = O-phospho-L-threonyl-[protein] + ADP + H(+)</text>
        <dbReference type="Rhea" id="RHEA:46608"/>
        <dbReference type="Rhea" id="RHEA-COMP:11060"/>
        <dbReference type="Rhea" id="RHEA-COMP:11605"/>
        <dbReference type="ChEBI" id="CHEBI:15378"/>
        <dbReference type="ChEBI" id="CHEBI:30013"/>
        <dbReference type="ChEBI" id="CHEBI:30616"/>
        <dbReference type="ChEBI" id="CHEBI:61977"/>
        <dbReference type="ChEBI" id="CHEBI:456216"/>
        <dbReference type="EC" id="2.7.11.1"/>
    </reaction>
</comment>
<dbReference type="Pfam" id="PF00069">
    <property type="entry name" value="Pkinase"/>
    <property type="match status" value="1"/>
</dbReference>
<evidence type="ECO:0000313" key="11">
    <source>
        <dbReference type="Proteomes" id="UP001497457"/>
    </source>
</evidence>
<keyword evidence="5" id="KW-0418">Kinase</keyword>
<dbReference type="InterPro" id="IPR011009">
    <property type="entry name" value="Kinase-like_dom_sf"/>
</dbReference>
<dbReference type="AlphaFoldDB" id="A0ABC9EAK5"/>
<sequence>MEVFGGGDEVLDAEYAEVDPTGRYMRYNVILGRGAFKTVYKAFDEVEGIEVAWNQINIDEVMQCPDNLDRLYTEVHLLKSLKHGNVMKFYYSWIDDHNKTINVITELFTSGSLRNYRQKHPRVNLKAIKNWARQILHGLDYLHSHQPPIIHRDLKCDNIFVNGNHGEVKIGDLGLATVMQTPRARSVIGTPEFMAPELYDESYDELVDIYSFGMCLLEIFTLEYPYSECTNPAQIFKKVSTGVKPAALAKIADPEVKQFIEKCLVPASQRASAKELLQDPFICPDNTLHGPGTKFSSPTPKAVDISLASLQMDVDTCESSRASSGKENSCVASQTPVLEFTRTNNNTELKLKGEKLDNNSVSLVLRIADLSGHARNIHFLFYLDSDTAMSVAAEMVEQLELADCDVTFIADFIDLLIVNLVPGWRPVNDNLYRQSESELVMTSHQELSELVPDYALVDGMMHPKDVNATSNGYLDSIISSATNLEGSEGSVITVQIGGSSKSVSDYGADDCSTMDCGGCKEGINKLGFSHVLGDGSRSIFHIDQASPCLELASSGGSSISTSDNQDVLNGELVLIEAQYKHLVDELTRMREEAIEGARKKWLPDK</sequence>
<comment type="catalytic activity">
    <reaction evidence="8">
        <text>L-seryl-[protein] + ATP = O-phospho-L-seryl-[protein] + ADP + H(+)</text>
        <dbReference type="Rhea" id="RHEA:17989"/>
        <dbReference type="Rhea" id="RHEA-COMP:9863"/>
        <dbReference type="Rhea" id="RHEA-COMP:11604"/>
        <dbReference type="ChEBI" id="CHEBI:15378"/>
        <dbReference type="ChEBI" id="CHEBI:29999"/>
        <dbReference type="ChEBI" id="CHEBI:30616"/>
        <dbReference type="ChEBI" id="CHEBI:83421"/>
        <dbReference type="ChEBI" id="CHEBI:456216"/>
        <dbReference type="EC" id="2.7.11.1"/>
    </reaction>
</comment>
<dbReference type="Gene3D" id="3.10.20.90">
    <property type="entry name" value="Phosphatidylinositol 3-kinase Catalytic Subunit, Chain A, domain 1"/>
    <property type="match status" value="1"/>
</dbReference>
<dbReference type="GO" id="GO:0005524">
    <property type="term" value="F:ATP binding"/>
    <property type="evidence" value="ECO:0007669"/>
    <property type="project" value="UniProtKB-KW"/>
</dbReference>
<dbReference type="FunFam" id="3.10.20.90:FF:000232">
    <property type="entry name" value="Serine/threonine-protein kinase WNK8"/>
    <property type="match status" value="1"/>
</dbReference>
<keyword evidence="11" id="KW-1185">Reference proteome</keyword>
<dbReference type="SMART" id="SM00220">
    <property type="entry name" value="S_TKc"/>
    <property type="match status" value="1"/>
</dbReference>
<keyword evidence="6" id="KW-0067">ATP-binding</keyword>
<dbReference type="Gene3D" id="3.30.200.20">
    <property type="entry name" value="Phosphorylase Kinase, domain 1"/>
    <property type="match status" value="1"/>
</dbReference>
<dbReference type="Pfam" id="PF12202">
    <property type="entry name" value="OSR1_C"/>
    <property type="match status" value="1"/>
</dbReference>
<reference evidence="10" key="1">
    <citation type="submission" date="2024-10" db="EMBL/GenBank/DDBJ databases">
        <authorList>
            <person name="Ryan C."/>
        </authorList>
    </citation>
    <scope>NUCLEOTIDE SEQUENCE [LARGE SCALE GENOMIC DNA]</scope>
</reference>
<accession>A0ABC9EAK5</accession>
<dbReference type="PROSITE" id="PS00108">
    <property type="entry name" value="PROTEIN_KINASE_ST"/>
    <property type="match status" value="1"/>
</dbReference>
<dbReference type="PANTHER" id="PTHR13902">
    <property type="entry name" value="SERINE/THREONINE-PROTEIN KINASE WNK WITH NO LYSINE -RELATED"/>
    <property type="match status" value="1"/>
</dbReference>
<dbReference type="InterPro" id="IPR000719">
    <property type="entry name" value="Prot_kinase_dom"/>
</dbReference>
<keyword evidence="4" id="KW-0547">Nucleotide-binding</keyword>
<feature type="domain" description="Protein kinase" evidence="9">
    <location>
        <begin position="25"/>
        <end position="282"/>
    </location>
</feature>
<dbReference type="Gene3D" id="1.10.510.10">
    <property type="entry name" value="Transferase(Phosphotransferase) domain 1"/>
    <property type="match status" value="1"/>
</dbReference>
<dbReference type="CDD" id="cd13983">
    <property type="entry name" value="STKc_WNK"/>
    <property type="match status" value="1"/>
</dbReference>
<dbReference type="SUPFAM" id="SSF56112">
    <property type="entry name" value="Protein kinase-like (PK-like)"/>
    <property type="match status" value="1"/>
</dbReference>
<protein>
    <recommendedName>
        <fullName evidence="1">non-specific serine/threonine protein kinase</fullName>
        <ecNumber evidence="1">2.7.11.1</ecNumber>
    </recommendedName>
</protein>
<name>A0ABC9EAK5_9POAL</name>
<dbReference type="InterPro" id="IPR024678">
    <property type="entry name" value="Kinase_OSR1/WNK_CCT"/>
</dbReference>
<evidence type="ECO:0000256" key="1">
    <source>
        <dbReference type="ARBA" id="ARBA00012513"/>
    </source>
</evidence>
<proteinExistence type="predicted"/>
<evidence type="ECO:0000256" key="3">
    <source>
        <dbReference type="ARBA" id="ARBA00022679"/>
    </source>
</evidence>
<dbReference type="EC" id="2.7.11.1" evidence="1"/>
<evidence type="ECO:0000256" key="7">
    <source>
        <dbReference type="ARBA" id="ARBA00047899"/>
    </source>
</evidence>
<keyword evidence="3" id="KW-0808">Transferase</keyword>
<dbReference type="Proteomes" id="UP001497457">
    <property type="component" value="Chromosome 4rd"/>
</dbReference>
<keyword evidence="2" id="KW-0723">Serine/threonine-protein kinase</keyword>
<organism evidence="10 11">
    <name type="scientific">Urochloa decumbens</name>
    <dbReference type="NCBI Taxonomy" id="240449"/>
    <lineage>
        <taxon>Eukaryota</taxon>
        <taxon>Viridiplantae</taxon>
        <taxon>Streptophyta</taxon>
        <taxon>Embryophyta</taxon>
        <taxon>Tracheophyta</taxon>
        <taxon>Spermatophyta</taxon>
        <taxon>Magnoliopsida</taxon>
        <taxon>Liliopsida</taxon>
        <taxon>Poales</taxon>
        <taxon>Poaceae</taxon>
        <taxon>PACMAD clade</taxon>
        <taxon>Panicoideae</taxon>
        <taxon>Panicodae</taxon>
        <taxon>Paniceae</taxon>
        <taxon>Melinidinae</taxon>
        <taxon>Urochloa</taxon>
    </lineage>
</organism>
<dbReference type="PROSITE" id="PS50011">
    <property type="entry name" value="PROTEIN_KINASE_DOM"/>
    <property type="match status" value="1"/>
</dbReference>
<dbReference type="InterPro" id="IPR008271">
    <property type="entry name" value="Ser/Thr_kinase_AS"/>
</dbReference>
<evidence type="ECO:0000313" key="10">
    <source>
        <dbReference type="EMBL" id="CAL5055170.1"/>
    </source>
</evidence>